<dbReference type="RefSeq" id="WP_100713254.1">
    <property type="nucleotide sequence ID" value="NZ_NPDY01000004.1"/>
</dbReference>
<dbReference type="InterPro" id="IPR050486">
    <property type="entry name" value="Mannose-1P_guanyltransferase"/>
</dbReference>
<feature type="domain" description="CBS" evidence="2">
    <location>
        <begin position="1"/>
        <end position="61"/>
    </location>
</feature>
<sequence>MISNERWSKCLLRESATIQDAIGNLDKSTLQIVLVVSEDFKLVGTITDGDIRRGLLRGLELRSSIDSIIHKNSIVAPTSMEREIVKELMRANRIHQLPIVDDMRRVVGLYLWDEITAPVQRNSNFIIMAGGKGTRLLPHTENCPKPLLPVAGKPMLEHVITRAKLEGFHHFLIAVHYLGHMIEEYFGDGEKWGVKIEYIREQSPLGTAGALGIIRESPTESFIVTNGDVMTDIHYGELIDFHNRHLAQATMAVRLHEWQNPFGVVHSKGVDIVGFEEKPIYKSHVNAGIYVLEPSCLEHLEPGNYCDMPTLFSKLQKAGGRTIVYPMHEPWLDVGRPDDYEKANRLLT</sequence>
<evidence type="ECO:0000256" key="1">
    <source>
        <dbReference type="PROSITE-ProRule" id="PRU00703"/>
    </source>
</evidence>
<evidence type="ECO:0000313" key="5">
    <source>
        <dbReference type="Proteomes" id="UP000231962"/>
    </source>
</evidence>
<dbReference type="Proteomes" id="UP000231990">
    <property type="component" value="Unassembled WGS sequence"/>
</dbReference>
<dbReference type="SUPFAM" id="SSF53448">
    <property type="entry name" value="Nucleotide-diphospho-sugar transferases"/>
    <property type="match status" value="1"/>
</dbReference>
<proteinExistence type="predicted"/>
<dbReference type="InterPro" id="IPR046342">
    <property type="entry name" value="CBS_dom_sf"/>
</dbReference>
<evidence type="ECO:0000259" key="2">
    <source>
        <dbReference type="PROSITE" id="PS51371"/>
    </source>
</evidence>
<gene>
    <name evidence="3" type="ORF">CH360_06735</name>
    <name evidence="4" type="ORF">CH373_12235</name>
</gene>
<accession>A0A2M9ZLG9</accession>
<dbReference type="SUPFAM" id="SSF54631">
    <property type="entry name" value="CBS-domain pair"/>
    <property type="match status" value="1"/>
</dbReference>
<dbReference type="AlphaFoldDB" id="A0A2M9ZLG9"/>
<reference evidence="5 6" key="1">
    <citation type="submission" date="2017-07" db="EMBL/GenBank/DDBJ databases">
        <title>Leptospira spp. isolated from tropical soils.</title>
        <authorList>
            <person name="Thibeaux R."/>
            <person name="Iraola G."/>
            <person name="Ferres I."/>
            <person name="Bierque E."/>
            <person name="Girault D."/>
            <person name="Soupe-Gilbert M.-E."/>
            <person name="Picardeau M."/>
            <person name="Goarant C."/>
        </authorList>
    </citation>
    <scope>NUCLEOTIDE SEQUENCE [LARGE SCALE GENOMIC DNA]</scope>
    <source>
        <strain evidence="4 6">FH1-B-B1</strain>
        <strain evidence="3 5">FH1-B-C1</strain>
    </source>
</reference>
<comment type="caution">
    <text evidence="4">The sequence shown here is derived from an EMBL/GenBank/DDBJ whole genome shotgun (WGS) entry which is preliminary data.</text>
</comment>
<dbReference type="InterPro" id="IPR029044">
    <property type="entry name" value="Nucleotide-diphossugar_trans"/>
</dbReference>
<dbReference type="Proteomes" id="UP000231962">
    <property type="component" value="Unassembled WGS sequence"/>
</dbReference>
<dbReference type="InterPro" id="IPR005835">
    <property type="entry name" value="NTP_transferase_dom"/>
</dbReference>
<name>A0A2M9ZLG9_9LEPT</name>
<keyword evidence="1" id="KW-0129">CBS domain</keyword>
<dbReference type="PROSITE" id="PS51371">
    <property type="entry name" value="CBS"/>
    <property type="match status" value="1"/>
</dbReference>
<evidence type="ECO:0000313" key="3">
    <source>
        <dbReference type="EMBL" id="PJZ70292.1"/>
    </source>
</evidence>
<organism evidence="4 6">
    <name type="scientific">Leptospira perolatii</name>
    <dbReference type="NCBI Taxonomy" id="2023191"/>
    <lineage>
        <taxon>Bacteria</taxon>
        <taxon>Pseudomonadati</taxon>
        <taxon>Spirochaetota</taxon>
        <taxon>Spirochaetia</taxon>
        <taxon>Leptospirales</taxon>
        <taxon>Leptospiraceae</taxon>
        <taxon>Leptospira</taxon>
    </lineage>
</organism>
<dbReference type="GO" id="GO:0016740">
    <property type="term" value="F:transferase activity"/>
    <property type="evidence" value="ECO:0007669"/>
    <property type="project" value="UniProtKB-KW"/>
</dbReference>
<dbReference type="Gene3D" id="3.90.550.10">
    <property type="entry name" value="Spore Coat Polysaccharide Biosynthesis Protein SpsA, Chain A"/>
    <property type="match status" value="1"/>
</dbReference>
<protein>
    <submittedName>
        <fullName evidence="4">Nucleotidyl transferase</fullName>
    </submittedName>
</protein>
<dbReference type="InterPro" id="IPR000644">
    <property type="entry name" value="CBS_dom"/>
</dbReference>
<dbReference type="OrthoDB" id="9801899at2"/>
<dbReference type="Gene3D" id="3.10.580.10">
    <property type="entry name" value="CBS-domain"/>
    <property type="match status" value="1"/>
</dbReference>
<keyword evidence="5" id="KW-1185">Reference proteome</keyword>
<evidence type="ECO:0000313" key="4">
    <source>
        <dbReference type="EMBL" id="PJZ72824.1"/>
    </source>
</evidence>
<dbReference type="CDD" id="cd04607">
    <property type="entry name" value="CBS_pair_NTP_transferase_assoc"/>
    <property type="match status" value="1"/>
</dbReference>
<dbReference type="Pfam" id="PF00571">
    <property type="entry name" value="CBS"/>
    <property type="match status" value="2"/>
</dbReference>
<evidence type="ECO:0000313" key="6">
    <source>
        <dbReference type="Proteomes" id="UP000231990"/>
    </source>
</evidence>
<dbReference type="EMBL" id="NPDY01000004">
    <property type="protein sequence ID" value="PJZ70292.1"/>
    <property type="molecule type" value="Genomic_DNA"/>
</dbReference>
<dbReference type="Pfam" id="PF00483">
    <property type="entry name" value="NTP_transferase"/>
    <property type="match status" value="1"/>
</dbReference>
<dbReference type="EMBL" id="NPDZ01000007">
    <property type="protein sequence ID" value="PJZ72824.1"/>
    <property type="molecule type" value="Genomic_DNA"/>
</dbReference>
<dbReference type="SMART" id="SM00116">
    <property type="entry name" value="CBS"/>
    <property type="match status" value="2"/>
</dbReference>
<dbReference type="PANTHER" id="PTHR22572">
    <property type="entry name" value="SUGAR-1-PHOSPHATE GUANYL TRANSFERASE"/>
    <property type="match status" value="1"/>
</dbReference>
<dbReference type="CDD" id="cd06426">
    <property type="entry name" value="NTP_transferase_like_2"/>
    <property type="match status" value="1"/>
</dbReference>
<keyword evidence="4" id="KW-0808">Transferase</keyword>